<evidence type="ECO:0000259" key="2">
    <source>
        <dbReference type="Pfam" id="PF13460"/>
    </source>
</evidence>
<dbReference type="Gene3D" id="3.40.50.720">
    <property type="entry name" value="NAD(P)-binding Rossmann-like Domain"/>
    <property type="match status" value="1"/>
</dbReference>
<dbReference type="EMBL" id="LXPS01000003">
    <property type="protein sequence ID" value="OAE49262.1"/>
    <property type="molecule type" value="Genomic_DNA"/>
</dbReference>
<dbReference type="AlphaFoldDB" id="A0A176XH90"/>
<comment type="caution">
    <text evidence="3">The sequence shown here is derived from an EMBL/GenBank/DDBJ whole genome shotgun (WGS) entry which is preliminary data.</text>
</comment>
<dbReference type="RefSeq" id="WP_063947422.1">
    <property type="nucleotide sequence ID" value="NZ_LXPS01000003.1"/>
</dbReference>
<evidence type="ECO:0000313" key="3">
    <source>
        <dbReference type="EMBL" id="OAE49262.1"/>
    </source>
</evidence>
<name>A0A176XH90_AGRTU</name>
<feature type="domain" description="NAD(P)-binding" evidence="2">
    <location>
        <begin position="11"/>
        <end position="137"/>
    </location>
</feature>
<dbReference type="Pfam" id="PF13460">
    <property type="entry name" value="NAD_binding_10"/>
    <property type="match status" value="1"/>
</dbReference>
<dbReference type="InterPro" id="IPR051164">
    <property type="entry name" value="NmrA-like_oxidored"/>
</dbReference>
<organism evidence="3 4">
    <name type="scientific">Agrobacterium tumefaciens</name>
    <dbReference type="NCBI Taxonomy" id="358"/>
    <lineage>
        <taxon>Bacteria</taxon>
        <taxon>Pseudomonadati</taxon>
        <taxon>Pseudomonadota</taxon>
        <taxon>Alphaproteobacteria</taxon>
        <taxon>Hyphomicrobiales</taxon>
        <taxon>Rhizobiaceae</taxon>
        <taxon>Rhizobium/Agrobacterium group</taxon>
        <taxon>Agrobacterium</taxon>
        <taxon>Agrobacterium tumefaciens complex</taxon>
    </lineage>
</organism>
<dbReference type="InterPro" id="IPR036291">
    <property type="entry name" value="NAD(P)-bd_dom_sf"/>
</dbReference>
<proteinExistence type="predicted"/>
<accession>A0A176XH90</accession>
<dbReference type="PANTHER" id="PTHR42748">
    <property type="entry name" value="NITROGEN METABOLITE REPRESSION PROTEIN NMRA FAMILY MEMBER"/>
    <property type="match status" value="1"/>
</dbReference>
<dbReference type="SUPFAM" id="SSF51735">
    <property type="entry name" value="NAD(P)-binding Rossmann-fold domains"/>
    <property type="match status" value="1"/>
</dbReference>
<dbReference type="PANTHER" id="PTHR42748:SF3">
    <property type="entry name" value="BLL4366 PROTEIN"/>
    <property type="match status" value="1"/>
</dbReference>
<dbReference type="Proteomes" id="UP000077098">
    <property type="component" value="Unassembled WGS sequence"/>
</dbReference>
<reference evidence="3 4" key="1">
    <citation type="submission" date="2016-05" db="EMBL/GenBank/DDBJ databases">
        <authorList>
            <person name="Lavstsen T."/>
            <person name="Jespersen J.S."/>
        </authorList>
    </citation>
    <scope>NUCLEOTIDE SEQUENCE [LARGE SCALE GENOMIC DNA]</scope>
    <source>
        <strain evidence="3 4">KCJ1736</strain>
    </source>
</reference>
<dbReference type="InterPro" id="IPR016040">
    <property type="entry name" value="NAD(P)-bd_dom"/>
</dbReference>
<protein>
    <recommendedName>
        <fullName evidence="2">NAD(P)-binding domain-containing protein</fullName>
    </recommendedName>
</protein>
<keyword evidence="1" id="KW-0521">NADP</keyword>
<evidence type="ECO:0000256" key="1">
    <source>
        <dbReference type="ARBA" id="ARBA00022857"/>
    </source>
</evidence>
<evidence type="ECO:0000313" key="4">
    <source>
        <dbReference type="Proteomes" id="UP000077098"/>
    </source>
</evidence>
<sequence length="275" mass="29457">MSEFSKVVVLGGSGMIGARVVERLKGLDVEVVAASRRTGVNTTSGEGLLQALSGADVVVDASDVHSFDEETLRDFFVVSGRNVAKAEMEAGVKHHVTLSIVGVDHLPGNPYYAAKARQEQVARSSGTPFTIVRSTQFFEFLSAISGGFAKQNSVNPPDALLQPIAADDVGGILAEIALEKPKNAVVEIAGPERDAIAQWLRRAFSVTNDTRVVAADKTATWFGAPLEQESLVPAHPDRMGTMFFDRWCTTQSARLALGGNRYATASAELERQIKV</sequence>
<gene>
    <name evidence="3" type="ORF">A7J57_01230</name>
</gene>